<dbReference type="Proteomes" id="UP000009168">
    <property type="component" value="Unassembled WGS sequence"/>
</dbReference>
<reference evidence="2" key="1">
    <citation type="journal article" date="2006" name="PLoS Biol.">
        <title>Macronuclear genome sequence of the ciliate Tetrahymena thermophila, a model eukaryote.</title>
        <authorList>
            <person name="Eisen J.A."/>
            <person name="Coyne R.S."/>
            <person name="Wu M."/>
            <person name="Wu D."/>
            <person name="Thiagarajan M."/>
            <person name="Wortman J.R."/>
            <person name="Badger J.H."/>
            <person name="Ren Q."/>
            <person name="Amedeo P."/>
            <person name="Jones K.M."/>
            <person name="Tallon L.J."/>
            <person name="Delcher A.L."/>
            <person name="Salzberg S.L."/>
            <person name="Silva J.C."/>
            <person name="Haas B.J."/>
            <person name="Majoros W.H."/>
            <person name="Farzad M."/>
            <person name="Carlton J.M."/>
            <person name="Smith R.K. Jr."/>
            <person name="Garg J."/>
            <person name="Pearlman R.E."/>
            <person name="Karrer K.M."/>
            <person name="Sun L."/>
            <person name="Manning G."/>
            <person name="Elde N.C."/>
            <person name="Turkewitz A.P."/>
            <person name="Asai D.J."/>
            <person name="Wilkes D.E."/>
            <person name="Wang Y."/>
            <person name="Cai H."/>
            <person name="Collins K."/>
            <person name="Stewart B.A."/>
            <person name="Lee S.R."/>
            <person name="Wilamowska K."/>
            <person name="Weinberg Z."/>
            <person name="Ruzzo W.L."/>
            <person name="Wloga D."/>
            <person name="Gaertig J."/>
            <person name="Frankel J."/>
            <person name="Tsao C.-C."/>
            <person name="Gorovsky M.A."/>
            <person name="Keeling P.J."/>
            <person name="Waller R.F."/>
            <person name="Patron N.J."/>
            <person name="Cherry J.M."/>
            <person name="Stover N.A."/>
            <person name="Krieger C.J."/>
            <person name="del Toro C."/>
            <person name="Ryder H.F."/>
            <person name="Williamson S.C."/>
            <person name="Barbeau R.A."/>
            <person name="Hamilton E.P."/>
            <person name="Orias E."/>
        </authorList>
    </citation>
    <scope>NUCLEOTIDE SEQUENCE [LARGE SCALE GENOMIC DNA]</scope>
    <source>
        <strain evidence="2">SB210</strain>
    </source>
</reference>
<dbReference type="EMBL" id="GG662435">
    <property type="protein sequence ID" value="EAS04898.1"/>
    <property type="molecule type" value="Genomic_DNA"/>
</dbReference>
<gene>
    <name evidence="1" type="ORF">TTHERM_00684420</name>
</gene>
<dbReference type="AlphaFoldDB" id="I7LXL8"/>
<protein>
    <submittedName>
        <fullName evidence="1">Uncharacterized protein</fullName>
    </submittedName>
</protein>
<dbReference type="InParanoid" id="I7LXL8"/>
<accession>I7LXL8</accession>
<proteinExistence type="predicted"/>
<dbReference type="HOGENOM" id="CLU_557244_0_0_1"/>
<dbReference type="GeneID" id="7826348"/>
<evidence type="ECO:0000313" key="2">
    <source>
        <dbReference type="Proteomes" id="UP000009168"/>
    </source>
</evidence>
<sequence length="490" mass="58114">MASQREIRQVYLRNVMQVQDQMNLEQNGYNHGQNLEANFTQNSNFIQPFQNQEDQLSLSCQNNIRNCQMINQNETEMKSGQEKVRGSSEKIDSIPKEIYDFFKNTYNLKKQSSKSTLKKWYDICKEERENKKCAISQYNKKVQVEKRSLKFNIIQEKFYKSNKLKFQPSEQDLAFFISCFNCYEPNKSQLRLIFDEGMHEQGSQTEILQSFRPEDLLFITLNNNIFQDLQELSIKVVSDQLYNPLFFKTCISILHFQNLSYFELSFVNSNTEQKLNITGQQLIEFSNNLRQQSTRLNYLVLDLKEIELREKDFQLFTENILDLKDLIFIDLTFRNTTNITTTNITSLLKGLIAHKKIHIHLFFPDNQPIEIDQDLYEVVLTILDSPNMYFLKSLSLDFIVNFPVEIQTYQKQIIKTISEQVFNNSTPYLNHLKLFVELPENTVLRLLTLKSFNFQKIWVQLLNAKKLGLLNIFRKEIAWELSEFQELFIF</sequence>
<evidence type="ECO:0000313" key="1">
    <source>
        <dbReference type="EMBL" id="EAS04898.1"/>
    </source>
</evidence>
<dbReference type="RefSeq" id="XP_001025143.1">
    <property type="nucleotide sequence ID" value="XM_001025143.2"/>
</dbReference>
<dbReference type="KEGG" id="tet:TTHERM_00684420"/>
<organism evidence="1 2">
    <name type="scientific">Tetrahymena thermophila (strain SB210)</name>
    <dbReference type="NCBI Taxonomy" id="312017"/>
    <lineage>
        <taxon>Eukaryota</taxon>
        <taxon>Sar</taxon>
        <taxon>Alveolata</taxon>
        <taxon>Ciliophora</taxon>
        <taxon>Intramacronucleata</taxon>
        <taxon>Oligohymenophorea</taxon>
        <taxon>Hymenostomatida</taxon>
        <taxon>Tetrahymenina</taxon>
        <taxon>Tetrahymenidae</taxon>
        <taxon>Tetrahymena</taxon>
    </lineage>
</organism>
<name>I7LXL8_TETTS</name>
<keyword evidence="2" id="KW-1185">Reference proteome</keyword>